<proteinExistence type="predicted"/>
<dbReference type="AlphaFoldDB" id="A0A9D1J7R6"/>
<organism evidence="1 2">
    <name type="scientific">Candidatus Coprenecus avistercoris</name>
    <dbReference type="NCBI Taxonomy" id="2840730"/>
    <lineage>
        <taxon>Bacteria</taxon>
        <taxon>Pseudomonadati</taxon>
        <taxon>Bacteroidota</taxon>
        <taxon>Bacteroidia</taxon>
        <taxon>Bacteroidales</taxon>
        <taxon>Rikenellaceae</taxon>
        <taxon>Rikenellaceae incertae sedis</taxon>
        <taxon>Candidatus Coprenecus</taxon>
    </lineage>
</organism>
<reference evidence="1" key="1">
    <citation type="submission" date="2020-10" db="EMBL/GenBank/DDBJ databases">
        <authorList>
            <person name="Gilroy R."/>
        </authorList>
    </citation>
    <scope>NUCLEOTIDE SEQUENCE</scope>
    <source>
        <strain evidence="1">ChiHjej13B12-12457</strain>
    </source>
</reference>
<dbReference type="EMBL" id="DVHI01000097">
    <property type="protein sequence ID" value="HIR63444.1"/>
    <property type="molecule type" value="Genomic_DNA"/>
</dbReference>
<reference evidence="1" key="2">
    <citation type="journal article" date="2021" name="PeerJ">
        <title>Extensive microbial diversity within the chicken gut microbiome revealed by metagenomics and culture.</title>
        <authorList>
            <person name="Gilroy R."/>
            <person name="Ravi A."/>
            <person name="Getino M."/>
            <person name="Pursley I."/>
            <person name="Horton D.L."/>
            <person name="Alikhan N.F."/>
            <person name="Baker D."/>
            <person name="Gharbi K."/>
            <person name="Hall N."/>
            <person name="Watson M."/>
            <person name="Adriaenssens E.M."/>
            <person name="Foster-Nyarko E."/>
            <person name="Jarju S."/>
            <person name="Secka A."/>
            <person name="Antonio M."/>
            <person name="Oren A."/>
            <person name="Chaudhuri R.R."/>
            <person name="La Ragione R."/>
            <person name="Hildebrand F."/>
            <person name="Pallen M.J."/>
        </authorList>
    </citation>
    <scope>NUCLEOTIDE SEQUENCE</scope>
    <source>
        <strain evidence="1">ChiHjej13B12-12457</strain>
    </source>
</reference>
<sequence>MTVEPDTLRLKIDRLFRLLISEVTERGTGALSGEELDAVARGCSAYLALYPVDDAAWKTADGIWSECRRRMDAAGDSCGAGLLGILRTMYAMDYSAAPVRPRDADGVFGEWRPTLPPASAVASPEGLSALVRILARRLDDPATLAEACAALERQLSLSPDISAAASLLEGLGALLMLTEEGVVLNCA</sequence>
<evidence type="ECO:0000313" key="2">
    <source>
        <dbReference type="Proteomes" id="UP000886744"/>
    </source>
</evidence>
<protein>
    <submittedName>
        <fullName evidence="1">Uncharacterized protein</fullName>
    </submittedName>
</protein>
<evidence type="ECO:0000313" key="1">
    <source>
        <dbReference type="EMBL" id="HIR63444.1"/>
    </source>
</evidence>
<comment type="caution">
    <text evidence="1">The sequence shown here is derived from an EMBL/GenBank/DDBJ whole genome shotgun (WGS) entry which is preliminary data.</text>
</comment>
<dbReference type="Proteomes" id="UP000886744">
    <property type="component" value="Unassembled WGS sequence"/>
</dbReference>
<accession>A0A9D1J7R6</accession>
<gene>
    <name evidence="1" type="ORF">IAC94_07995</name>
</gene>
<name>A0A9D1J7R6_9BACT</name>